<reference evidence="3" key="1">
    <citation type="submission" date="2021-01" db="EMBL/GenBank/DDBJ databases">
        <title>Whole genome shotgun sequence of Planobispora takensis NBRC 109077.</title>
        <authorList>
            <person name="Komaki H."/>
            <person name="Tamura T."/>
        </authorList>
    </citation>
    <scope>NUCLEOTIDE SEQUENCE</scope>
    <source>
        <strain evidence="3">NBRC 109077</strain>
    </source>
</reference>
<feature type="transmembrane region" description="Helical" evidence="2">
    <location>
        <begin position="32"/>
        <end position="52"/>
    </location>
</feature>
<evidence type="ECO:0000256" key="1">
    <source>
        <dbReference type="SAM" id="MobiDB-lite"/>
    </source>
</evidence>
<evidence type="ECO:0000256" key="2">
    <source>
        <dbReference type="SAM" id="Phobius"/>
    </source>
</evidence>
<dbReference type="RefSeq" id="WP_203879885.1">
    <property type="nucleotide sequence ID" value="NZ_BOOK01000074.1"/>
</dbReference>
<keyword evidence="2" id="KW-1133">Transmembrane helix</keyword>
<protein>
    <submittedName>
        <fullName evidence="3">Uncharacterized protein</fullName>
    </submittedName>
</protein>
<keyword evidence="2" id="KW-0812">Transmembrane</keyword>
<comment type="caution">
    <text evidence="3">The sequence shown here is derived from an EMBL/GenBank/DDBJ whole genome shotgun (WGS) entry which is preliminary data.</text>
</comment>
<feature type="region of interest" description="Disordered" evidence="1">
    <location>
        <begin position="75"/>
        <end position="123"/>
    </location>
</feature>
<keyword evidence="4" id="KW-1185">Reference proteome</keyword>
<accession>A0A8J3T4R2</accession>
<dbReference type="Proteomes" id="UP000634476">
    <property type="component" value="Unassembled WGS sequence"/>
</dbReference>
<name>A0A8J3T4R2_9ACTN</name>
<dbReference type="AlphaFoldDB" id="A0A8J3T4R2"/>
<gene>
    <name evidence="3" type="ORF">Pta02_76910</name>
</gene>
<proteinExistence type="predicted"/>
<dbReference type="EMBL" id="BOOK01000074">
    <property type="protein sequence ID" value="GII05683.1"/>
    <property type="molecule type" value="Genomic_DNA"/>
</dbReference>
<organism evidence="3 4">
    <name type="scientific">Planobispora takensis</name>
    <dbReference type="NCBI Taxonomy" id="1367882"/>
    <lineage>
        <taxon>Bacteria</taxon>
        <taxon>Bacillati</taxon>
        <taxon>Actinomycetota</taxon>
        <taxon>Actinomycetes</taxon>
        <taxon>Streptosporangiales</taxon>
        <taxon>Streptosporangiaceae</taxon>
        <taxon>Planobispora</taxon>
    </lineage>
</organism>
<evidence type="ECO:0000313" key="3">
    <source>
        <dbReference type="EMBL" id="GII05683.1"/>
    </source>
</evidence>
<sequence length="123" mass="12307">MLVASPPVLLLALVLAGPALWHAFVLEDLDVASALIRYLVAVAVSALMFGLLRRVTASYGSQEEDDPTVVTVSVDRVPSMGGRRVSDPSPGPGASGASGTPAGELMGAESVTPAAALPPGAAS</sequence>
<evidence type="ECO:0000313" key="4">
    <source>
        <dbReference type="Proteomes" id="UP000634476"/>
    </source>
</evidence>
<keyword evidence="2" id="KW-0472">Membrane</keyword>